<evidence type="ECO:0000259" key="1">
    <source>
        <dbReference type="PROSITE" id="PS50994"/>
    </source>
</evidence>
<dbReference type="InterPro" id="IPR039537">
    <property type="entry name" value="Retrotran_Ty1/copia-like"/>
</dbReference>
<dbReference type="GeneID" id="109125405"/>
<accession>A0ABM1Q727</accession>
<dbReference type="Pfam" id="PF14244">
    <property type="entry name" value="Retrotran_gag_3"/>
    <property type="match status" value="1"/>
</dbReference>
<dbReference type="PANTHER" id="PTHR42648:SF31">
    <property type="entry name" value="RNA-DIRECTED DNA POLYMERASE"/>
    <property type="match status" value="1"/>
</dbReference>
<reference evidence="3" key="2">
    <citation type="submission" date="2025-08" db="UniProtKB">
        <authorList>
            <consortium name="RefSeq"/>
        </authorList>
    </citation>
    <scope>IDENTIFICATION</scope>
    <source>
        <tissue evidence="3">Leaf</tissue>
    </source>
</reference>
<proteinExistence type="predicted"/>
<dbReference type="InterPro" id="IPR036397">
    <property type="entry name" value="RNaseH_sf"/>
</dbReference>
<dbReference type="InterPro" id="IPR029472">
    <property type="entry name" value="Copia-like_N"/>
</dbReference>
<keyword evidence="2" id="KW-1185">Reference proteome</keyword>
<dbReference type="PROSITE" id="PS50994">
    <property type="entry name" value="INTEGRASE"/>
    <property type="match status" value="1"/>
</dbReference>
<dbReference type="InterPro" id="IPR001584">
    <property type="entry name" value="Integrase_cat-core"/>
</dbReference>
<dbReference type="SUPFAM" id="SSF53098">
    <property type="entry name" value="Ribonuclease H-like"/>
    <property type="match status" value="1"/>
</dbReference>
<evidence type="ECO:0000313" key="3">
    <source>
        <dbReference type="RefSeq" id="XP_019082565.1"/>
    </source>
</evidence>
<dbReference type="RefSeq" id="XP_019082565.1">
    <property type="nucleotide sequence ID" value="XM_019227020.1"/>
</dbReference>
<organism evidence="2 3">
    <name type="scientific">Camelina sativa</name>
    <name type="common">False flax</name>
    <name type="synonym">Myagrum sativum</name>
    <dbReference type="NCBI Taxonomy" id="90675"/>
    <lineage>
        <taxon>Eukaryota</taxon>
        <taxon>Viridiplantae</taxon>
        <taxon>Streptophyta</taxon>
        <taxon>Embryophyta</taxon>
        <taxon>Tracheophyta</taxon>
        <taxon>Spermatophyta</taxon>
        <taxon>Magnoliopsida</taxon>
        <taxon>eudicotyledons</taxon>
        <taxon>Gunneridae</taxon>
        <taxon>Pentapetalae</taxon>
        <taxon>rosids</taxon>
        <taxon>malvids</taxon>
        <taxon>Brassicales</taxon>
        <taxon>Brassicaceae</taxon>
        <taxon>Camelineae</taxon>
        <taxon>Camelina</taxon>
    </lineage>
</organism>
<protein>
    <submittedName>
        <fullName evidence="3">Uncharacterized protein LOC109125405</fullName>
    </submittedName>
</protein>
<sequence length="477" mass="54039">MSEQVENSEIVRNEYDVAKTNSTYQLSATENPGGIIAQVQFTGDNFDEWAQAIRSALHVKKKYVDGTVVKPKEEAPEYEDWMSVNSIVALWILNTIEPKMLWEDLSNYDQSPTCQCSGCLCDLRGQLEKKREDDKVHQFLLGLDDAVFGGLRTTIISSEPLPNLNQVYSKVKSMERVRTVLRNREEQAGQADFAVQTSRTPEAIEDKRASNHMTSSSAFLNDITTILSCKIGLPDGHETATDKKGTLRCNLISVSQLVKDCDCVMQVANIGCVLHDRTTRMLIGADELREGLYFFRRIGVLNAFHINKDEAEHTWLQRLDHPSDGVFDLLPVVSKRVSDFSSCDVCLQAKQTGDSFHSSNNKASKFFELLHLDVWGPYRSSSTCNSHYFFTIIDDFSSCTWVHVMHDKAQVKTIFHNFLKMVLRKFDQKVQTVRSDNGTEFLFVCTTCLLNKEYFTKRHVLPHRSKTVALSGSTVIC</sequence>
<gene>
    <name evidence="3" type="primary">LOC109125405</name>
</gene>
<reference evidence="2" key="1">
    <citation type="journal article" date="2014" name="Nat. Commun.">
        <title>The emerging biofuel crop Camelina sativa retains a highly undifferentiated hexaploid genome structure.</title>
        <authorList>
            <person name="Kagale S."/>
            <person name="Koh C."/>
            <person name="Nixon J."/>
            <person name="Bollina V."/>
            <person name="Clarke W.E."/>
            <person name="Tuteja R."/>
            <person name="Spillane C."/>
            <person name="Robinson S.J."/>
            <person name="Links M.G."/>
            <person name="Clarke C."/>
            <person name="Higgins E.E."/>
            <person name="Huebert T."/>
            <person name="Sharpe A.G."/>
            <person name="Parkin I.A."/>
        </authorList>
    </citation>
    <scope>NUCLEOTIDE SEQUENCE [LARGE SCALE GENOMIC DNA]</scope>
    <source>
        <strain evidence="2">cv. DH55</strain>
    </source>
</reference>
<dbReference type="Gene3D" id="3.30.420.10">
    <property type="entry name" value="Ribonuclease H-like superfamily/Ribonuclease H"/>
    <property type="match status" value="1"/>
</dbReference>
<name>A0ABM1Q727_CAMSA</name>
<dbReference type="PANTHER" id="PTHR42648">
    <property type="entry name" value="TRANSPOSASE, PUTATIVE-RELATED"/>
    <property type="match status" value="1"/>
</dbReference>
<feature type="domain" description="Integrase catalytic" evidence="1">
    <location>
        <begin position="361"/>
        <end position="477"/>
    </location>
</feature>
<dbReference type="InterPro" id="IPR012337">
    <property type="entry name" value="RNaseH-like_sf"/>
</dbReference>
<evidence type="ECO:0000313" key="2">
    <source>
        <dbReference type="Proteomes" id="UP000694864"/>
    </source>
</evidence>
<dbReference type="Proteomes" id="UP000694864">
    <property type="component" value="Chromosome 7"/>
</dbReference>